<sequence>MVYQCLFNLLSTRTLLFNILISLTSEVVDYTVQST</sequence>
<accession>A0A0E9TBA1</accession>
<dbReference type="AlphaFoldDB" id="A0A0E9TBA1"/>
<evidence type="ECO:0000313" key="1">
    <source>
        <dbReference type="EMBL" id="JAH50974.1"/>
    </source>
</evidence>
<reference evidence="1" key="1">
    <citation type="submission" date="2014-11" db="EMBL/GenBank/DDBJ databases">
        <authorList>
            <person name="Amaro Gonzalez C."/>
        </authorList>
    </citation>
    <scope>NUCLEOTIDE SEQUENCE</scope>
</reference>
<organism evidence="1">
    <name type="scientific">Anguilla anguilla</name>
    <name type="common">European freshwater eel</name>
    <name type="synonym">Muraena anguilla</name>
    <dbReference type="NCBI Taxonomy" id="7936"/>
    <lineage>
        <taxon>Eukaryota</taxon>
        <taxon>Metazoa</taxon>
        <taxon>Chordata</taxon>
        <taxon>Craniata</taxon>
        <taxon>Vertebrata</taxon>
        <taxon>Euteleostomi</taxon>
        <taxon>Actinopterygii</taxon>
        <taxon>Neopterygii</taxon>
        <taxon>Teleostei</taxon>
        <taxon>Anguilliformes</taxon>
        <taxon>Anguillidae</taxon>
        <taxon>Anguilla</taxon>
    </lineage>
</organism>
<name>A0A0E9TBA1_ANGAN</name>
<protein>
    <submittedName>
        <fullName evidence="1">Uncharacterized protein</fullName>
    </submittedName>
</protein>
<proteinExistence type="predicted"/>
<reference evidence="1" key="2">
    <citation type="journal article" date="2015" name="Fish Shellfish Immunol.">
        <title>Early steps in the European eel (Anguilla anguilla)-Vibrio vulnificus interaction in the gills: Role of the RtxA13 toxin.</title>
        <authorList>
            <person name="Callol A."/>
            <person name="Pajuelo D."/>
            <person name="Ebbesson L."/>
            <person name="Teles M."/>
            <person name="MacKenzie S."/>
            <person name="Amaro C."/>
        </authorList>
    </citation>
    <scope>NUCLEOTIDE SEQUENCE</scope>
</reference>
<dbReference type="EMBL" id="GBXM01057603">
    <property type="protein sequence ID" value="JAH50974.1"/>
    <property type="molecule type" value="Transcribed_RNA"/>
</dbReference>